<accession>A0A0C9TWE2</accession>
<keyword evidence="3" id="KW-1185">Reference proteome</keyword>
<evidence type="ECO:0000256" key="1">
    <source>
        <dbReference type="SAM" id="MobiDB-lite"/>
    </source>
</evidence>
<reference evidence="2 3" key="1">
    <citation type="submission" date="2014-06" db="EMBL/GenBank/DDBJ databases">
        <title>Evolutionary Origins and Diversification of the Mycorrhizal Mutualists.</title>
        <authorList>
            <consortium name="DOE Joint Genome Institute"/>
            <consortium name="Mycorrhizal Genomics Consortium"/>
            <person name="Kohler A."/>
            <person name="Kuo A."/>
            <person name="Nagy L.G."/>
            <person name="Floudas D."/>
            <person name="Copeland A."/>
            <person name="Barry K.W."/>
            <person name="Cichocki N."/>
            <person name="Veneault-Fourrey C."/>
            <person name="LaButti K."/>
            <person name="Lindquist E.A."/>
            <person name="Lipzen A."/>
            <person name="Lundell T."/>
            <person name="Morin E."/>
            <person name="Murat C."/>
            <person name="Riley R."/>
            <person name="Ohm R."/>
            <person name="Sun H."/>
            <person name="Tunlid A."/>
            <person name="Henrissat B."/>
            <person name="Grigoriev I.V."/>
            <person name="Hibbett D.S."/>
            <person name="Martin F."/>
        </authorList>
    </citation>
    <scope>NUCLEOTIDE SEQUENCE [LARGE SCALE GENOMIC DNA]</scope>
    <source>
        <strain evidence="2 3">SS14</strain>
    </source>
</reference>
<protein>
    <submittedName>
        <fullName evidence="2">Uncharacterized protein</fullName>
    </submittedName>
</protein>
<name>A0A0C9TWE2_SPHS4</name>
<dbReference type="HOGENOM" id="CLU_1462220_0_0_1"/>
<dbReference type="Proteomes" id="UP000054279">
    <property type="component" value="Unassembled WGS sequence"/>
</dbReference>
<gene>
    <name evidence="2" type="ORF">M422DRAFT_272841</name>
</gene>
<proteinExistence type="predicted"/>
<dbReference type="EMBL" id="KN837382">
    <property type="protein sequence ID" value="KIJ26149.1"/>
    <property type="molecule type" value="Genomic_DNA"/>
</dbReference>
<sequence length="185" mass="20866">MPGSTEKASKETQPTPAAAIGGSRPDFMNMKVTIESEITQLQWNINQSHQRSRALGSKKRDINIKLASELEQRRKWGIKEAELKKELKELGKALMYPNTQDEYNLQFISGRTSMYYNTVDGELHGAIGQSPSTQDTNTYMDFNMELGELSAEDIENGLRAGVELALGYELTEPNTEIPYMPQKFQ</sequence>
<evidence type="ECO:0000313" key="3">
    <source>
        <dbReference type="Proteomes" id="UP000054279"/>
    </source>
</evidence>
<organism evidence="2 3">
    <name type="scientific">Sphaerobolus stellatus (strain SS14)</name>
    <dbReference type="NCBI Taxonomy" id="990650"/>
    <lineage>
        <taxon>Eukaryota</taxon>
        <taxon>Fungi</taxon>
        <taxon>Dikarya</taxon>
        <taxon>Basidiomycota</taxon>
        <taxon>Agaricomycotina</taxon>
        <taxon>Agaricomycetes</taxon>
        <taxon>Phallomycetidae</taxon>
        <taxon>Geastrales</taxon>
        <taxon>Sphaerobolaceae</taxon>
        <taxon>Sphaerobolus</taxon>
    </lineage>
</organism>
<evidence type="ECO:0000313" key="2">
    <source>
        <dbReference type="EMBL" id="KIJ26149.1"/>
    </source>
</evidence>
<dbReference type="AlphaFoldDB" id="A0A0C9TWE2"/>
<feature type="region of interest" description="Disordered" evidence="1">
    <location>
        <begin position="1"/>
        <end position="24"/>
    </location>
</feature>